<dbReference type="InterPro" id="IPR058625">
    <property type="entry name" value="MdtA-like_BSH"/>
</dbReference>
<dbReference type="Gene3D" id="2.40.50.100">
    <property type="match status" value="1"/>
</dbReference>
<dbReference type="Proteomes" id="UP001138757">
    <property type="component" value="Unassembled WGS sequence"/>
</dbReference>
<dbReference type="Gene3D" id="2.40.420.20">
    <property type="match status" value="1"/>
</dbReference>
<organism evidence="8 9">
    <name type="scientific">Sphingobium nicotianae</name>
    <dbReference type="NCBI Taxonomy" id="2782607"/>
    <lineage>
        <taxon>Bacteria</taxon>
        <taxon>Pseudomonadati</taxon>
        <taxon>Pseudomonadota</taxon>
        <taxon>Alphaproteobacteria</taxon>
        <taxon>Sphingomonadales</taxon>
        <taxon>Sphingomonadaceae</taxon>
        <taxon>Sphingobium</taxon>
    </lineage>
</organism>
<keyword evidence="9" id="KW-1185">Reference proteome</keyword>
<evidence type="ECO:0000256" key="1">
    <source>
        <dbReference type="ARBA" id="ARBA00004196"/>
    </source>
</evidence>
<evidence type="ECO:0000259" key="7">
    <source>
        <dbReference type="Pfam" id="PF25967"/>
    </source>
</evidence>
<evidence type="ECO:0000256" key="3">
    <source>
        <dbReference type="SAM" id="SignalP"/>
    </source>
</evidence>
<dbReference type="InterPro" id="IPR058626">
    <property type="entry name" value="MdtA-like_b-barrel"/>
</dbReference>
<feature type="domain" description="Multidrug resistance protein MdtA-like C-terminal permuted SH3" evidence="7">
    <location>
        <begin position="300"/>
        <end position="362"/>
    </location>
</feature>
<dbReference type="InterPro" id="IPR058624">
    <property type="entry name" value="MdtA-like_HH"/>
</dbReference>
<dbReference type="PROSITE" id="PS51257">
    <property type="entry name" value="PROKAR_LIPOPROTEIN"/>
    <property type="match status" value="1"/>
</dbReference>
<dbReference type="FunFam" id="2.40.420.20:FF:000001">
    <property type="entry name" value="Efflux RND transporter periplasmic adaptor subunit"/>
    <property type="match status" value="1"/>
</dbReference>
<dbReference type="InterPro" id="IPR058627">
    <property type="entry name" value="MdtA-like_C"/>
</dbReference>
<evidence type="ECO:0000256" key="2">
    <source>
        <dbReference type="ARBA" id="ARBA00009477"/>
    </source>
</evidence>
<dbReference type="Gene3D" id="1.10.287.470">
    <property type="entry name" value="Helix hairpin bin"/>
    <property type="match status" value="1"/>
</dbReference>
<dbReference type="PANTHER" id="PTHR30158:SF3">
    <property type="entry name" value="MULTIDRUG EFFLUX PUMP SUBUNIT ACRA-RELATED"/>
    <property type="match status" value="1"/>
</dbReference>
<dbReference type="Pfam" id="PF25967">
    <property type="entry name" value="RND-MFP_C"/>
    <property type="match status" value="1"/>
</dbReference>
<evidence type="ECO:0000313" key="9">
    <source>
        <dbReference type="Proteomes" id="UP001138757"/>
    </source>
</evidence>
<evidence type="ECO:0000259" key="6">
    <source>
        <dbReference type="Pfam" id="PF25944"/>
    </source>
</evidence>
<accession>A0A9X1IQL9</accession>
<feature type="chain" id="PRO_5040962800" evidence="3">
    <location>
        <begin position="27"/>
        <end position="382"/>
    </location>
</feature>
<dbReference type="InterPro" id="IPR006143">
    <property type="entry name" value="RND_pump_MFP"/>
</dbReference>
<dbReference type="Pfam" id="PF25917">
    <property type="entry name" value="BSH_RND"/>
    <property type="match status" value="1"/>
</dbReference>
<keyword evidence="3" id="KW-0732">Signal</keyword>
<dbReference type="Pfam" id="PF25944">
    <property type="entry name" value="Beta-barrel_RND"/>
    <property type="match status" value="1"/>
</dbReference>
<evidence type="ECO:0000313" key="8">
    <source>
        <dbReference type="EMBL" id="MBT2186792.1"/>
    </source>
</evidence>
<feature type="signal peptide" evidence="3">
    <location>
        <begin position="1"/>
        <end position="26"/>
    </location>
</feature>
<comment type="caution">
    <text evidence="8">The sequence shown here is derived from an EMBL/GenBank/DDBJ whole genome shotgun (WGS) entry which is preliminary data.</text>
</comment>
<name>A0A9X1IQL9_9SPHN</name>
<sequence length="382" mass="40060">MMIPSRPGRPHALIVMASALALSACSGDAPPPAPPPPDVSVVRVAPSQMAVADELPGRVVAFRVAEIRPQVNGVIQRRLFEQGTEVRAGQPLFQINPAPFRADTNSAAAAVQRAQAALARANLQEKRLAPLVKADAVSGQDYDDVVATRDQAAADLAASRADLARRQVDLGFATVRSPISGRIDQAVFTEGALASMTSEQPLATVQQIDRVYVDVRQPAARLEMLREAARAGTAAQGAPVEIVSSDGRALAVKGRLLFSGISVDPSTGEVVARVEVPNADRALLPGMFVRARLPRLAIPDALTVPEQAVQRDPSGKASVSVVGKDGKVAPRSVETGDTRDGKVIVTSGLKAGETVIVEGQDRVRPGAVVKAQPWRGAAPAQR</sequence>
<evidence type="ECO:0000259" key="4">
    <source>
        <dbReference type="Pfam" id="PF25876"/>
    </source>
</evidence>
<dbReference type="GO" id="GO:0022857">
    <property type="term" value="F:transmembrane transporter activity"/>
    <property type="evidence" value="ECO:0007669"/>
    <property type="project" value="InterPro"/>
</dbReference>
<feature type="domain" description="Multidrug resistance protein MdtA-like beta-barrel" evidence="6">
    <location>
        <begin position="211"/>
        <end position="293"/>
    </location>
</feature>
<dbReference type="NCBIfam" id="TIGR01730">
    <property type="entry name" value="RND_mfp"/>
    <property type="match status" value="1"/>
</dbReference>
<gene>
    <name evidence="8" type="ORF">KK488_07490</name>
</gene>
<feature type="domain" description="Multidrug resistance protein MdtA-like alpha-helical hairpin" evidence="4">
    <location>
        <begin position="105"/>
        <end position="172"/>
    </location>
</feature>
<reference evidence="8" key="1">
    <citation type="submission" date="2021-05" db="EMBL/GenBank/DDBJ databases">
        <title>Genome of Sphingobium sp. strain.</title>
        <authorList>
            <person name="Fan R."/>
        </authorList>
    </citation>
    <scope>NUCLEOTIDE SEQUENCE</scope>
    <source>
        <strain evidence="8">H33</strain>
    </source>
</reference>
<dbReference type="EMBL" id="JAHGAW010000004">
    <property type="protein sequence ID" value="MBT2186792.1"/>
    <property type="molecule type" value="Genomic_DNA"/>
</dbReference>
<comment type="subcellular location">
    <subcellularLocation>
        <location evidence="1">Cell envelope</location>
    </subcellularLocation>
</comment>
<dbReference type="GO" id="GO:0005886">
    <property type="term" value="C:plasma membrane"/>
    <property type="evidence" value="ECO:0007669"/>
    <property type="project" value="UniProtKB-SubCell"/>
</dbReference>
<dbReference type="PANTHER" id="PTHR30158">
    <property type="entry name" value="ACRA/E-RELATED COMPONENT OF DRUG EFFLUX TRANSPORTER"/>
    <property type="match status" value="1"/>
</dbReference>
<dbReference type="AlphaFoldDB" id="A0A9X1IQL9"/>
<protein>
    <submittedName>
        <fullName evidence="8">Efflux RND transporter periplasmic adaptor subunit</fullName>
    </submittedName>
</protein>
<feature type="domain" description="Multidrug resistance protein MdtA-like barrel-sandwich hybrid" evidence="5">
    <location>
        <begin position="63"/>
        <end position="206"/>
    </location>
</feature>
<dbReference type="Pfam" id="PF25876">
    <property type="entry name" value="HH_MFP_RND"/>
    <property type="match status" value="1"/>
</dbReference>
<dbReference type="SUPFAM" id="SSF111369">
    <property type="entry name" value="HlyD-like secretion proteins"/>
    <property type="match status" value="1"/>
</dbReference>
<evidence type="ECO:0000259" key="5">
    <source>
        <dbReference type="Pfam" id="PF25917"/>
    </source>
</evidence>
<dbReference type="GO" id="GO:0046677">
    <property type="term" value="P:response to antibiotic"/>
    <property type="evidence" value="ECO:0007669"/>
    <property type="project" value="TreeGrafter"/>
</dbReference>
<comment type="similarity">
    <text evidence="2">Belongs to the membrane fusion protein (MFP) (TC 8.A.1) family.</text>
</comment>
<proteinExistence type="inferred from homology"/>
<dbReference type="Gene3D" id="2.40.30.170">
    <property type="match status" value="1"/>
</dbReference>